<reference evidence="2" key="1">
    <citation type="submission" date="2018-05" db="EMBL/GenBank/DDBJ databases">
        <authorList>
            <person name="Strepis N."/>
        </authorList>
    </citation>
    <scope>NUCLEOTIDE SEQUENCE [LARGE SCALE GENOMIC DNA]</scope>
</reference>
<sequence length="222" mass="25204">MSYLTAHSGSDGLADNSMEFVAFFSNKQEISAIEVDVRMNRERQLVLHHDILDEKQGYVSLEDVFAYIAREKSPIRINCDLKETGLEDAVYGLADKYALWPQVELSGTVACSYLSKWSNQILMNIENGMDDSFHGEHIGRWGENVLLEALAKLSRSHAKVININHQLFTDAVQEKGKQLALEFSLWTVNDLNAIGNYEKENIYNITTRKAWSYIQQKGVQIG</sequence>
<dbReference type="Proteomes" id="UP000262072">
    <property type="component" value="Unassembled WGS sequence"/>
</dbReference>
<dbReference type="RefSeq" id="WP_119093309.1">
    <property type="nucleotide sequence ID" value="NZ_UNRR01000022.1"/>
</dbReference>
<gene>
    <name evidence="1" type="ORF">TART1_1757</name>
</gene>
<evidence type="ECO:0008006" key="3">
    <source>
        <dbReference type="Google" id="ProtNLM"/>
    </source>
</evidence>
<accession>A0A383THL0</accession>
<evidence type="ECO:0000313" key="2">
    <source>
        <dbReference type="Proteomes" id="UP000262072"/>
    </source>
</evidence>
<dbReference type="GO" id="GO:0008081">
    <property type="term" value="F:phosphoric diester hydrolase activity"/>
    <property type="evidence" value="ECO:0007669"/>
    <property type="project" value="InterPro"/>
</dbReference>
<proteinExistence type="predicted"/>
<evidence type="ECO:0000313" key="1">
    <source>
        <dbReference type="EMBL" id="SYZ78941.1"/>
    </source>
</evidence>
<protein>
    <recommendedName>
        <fullName evidence="3">GP-PDE domain-containing protein</fullName>
    </recommendedName>
</protein>
<dbReference type="InterPro" id="IPR017946">
    <property type="entry name" value="PLC-like_Pdiesterase_TIM-brl"/>
</dbReference>
<dbReference type="AlphaFoldDB" id="A0A383THL0"/>
<dbReference type="EMBL" id="UNRR01000022">
    <property type="protein sequence ID" value="SYZ78941.1"/>
    <property type="molecule type" value="Genomic_DNA"/>
</dbReference>
<dbReference type="Gene3D" id="3.20.20.190">
    <property type="entry name" value="Phosphatidylinositol (PI) phosphodiesterase"/>
    <property type="match status" value="1"/>
</dbReference>
<name>A0A383THL0_9LACT</name>
<dbReference type="GO" id="GO:0006629">
    <property type="term" value="P:lipid metabolic process"/>
    <property type="evidence" value="ECO:0007669"/>
    <property type="project" value="InterPro"/>
</dbReference>
<dbReference type="SUPFAM" id="SSF51695">
    <property type="entry name" value="PLC-like phosphodiesterases"/>
    <property type="match status" value="1"/>
</dbReference>
<organism evidence="1 2">
    <name type="scientific">Trichococcus shcherbakoviae</name>
    <dbReference type="NCBI Taxonomy" id="2094020"/>
    <lineage>
        <taxon>Bacteria</taxon>
        <taxon>Bacillati</taxon>
        <taxon>Bacillota</taxon>
        <taxon>Bacilli</taxon>
        <taxon>Lactobacillales</taxon>
        <taxon>Carnobacteriaceae</taxon>
        <taxon>Trichococcus</taxon>
    </lineage>
</organism>
<dbReference type="OrthoDB" id="1958007at2"/>